<dbReference type="GO" id="GO:0016787">
    <property type="term" value="F:hydrolase activity"/>
    <property type="evidence" value="ECO:0007669"/>
    <property type="project" value="UniProtKB-KW"/>
</dbReference>
<dbReference type="InterPro" id="IPR003140">
    <property type="entry name" value="PLipase/COase/thioEstase"/>
</dbReference>
<dbReference type="PANTHER" id="PTHR10655">
    <property type="entry name" value="LYSOPHOSPHOLIPASE-RELATED"/>
    <property type="match status" value="1"/>
</dbReference>
<dbReference type="InterPro" id="IPR050565">
    <property type="entry name" value="LYPA1-2/EST-like"/>
</dbReference>
<name>A0A919P656_9CELL</name>
<protein>
    <submittedName>
        <fullName evidence="4">Esterase</fullName>
    </submittedName>
</protein>
<keyword evidence="2" id="KW-0378">Hydrolase</keyword>
<dbReference type="Gene3D" id="3.40.50.1820">
    <property type="entry name" value="alpha/beta hydrolase"/>
    <property type="match status" value="1"/>
</dbReference>
<evidence type="ECO:0000259" key="3">
    <source>
        <dbReference type="Pfam" id="PF02230"/>
    </source>
</evidence>
<keyword evidence="5" id="KW-1185">Reference proteome</keyword>
<evidence type="ECO:0000256" key="1">
    <source>
        <dbReference type="ARBA" id="ARBA00006499"/>
    </source>
</evidence>
<comment type="caution">
    <text evidence="4">The sequence shown here is derived from an EMBL/GenBank/DDBJ whole genome shotgun (WGS) entry which is preliminary data.</text>
</comment>
<reference evidence="4" key="1">
    <citation type="submission" date="2021-01" db="EMBL/GenBank/DDBJ databases">
        <title>Whole genome shotgun sequence of Cellulomonas pakistanensis NBRC 110800.</title>
        <authorList>
            <person name="Komaki H."/>
            <person name="Tamura T."/>
        </authorList>
    </citation>
    <scope>NUCLEOTIDE SEQUENCE</scope>
    <source>
        <strain evidence="4">NBRC 110800</strain>
    </source>
</reference>
<dbReference type="PANTHER" id="PTHR10655:SF17">
    <property type="entry name" value="LYSOPHOSPHOLIPASE-LIKE PROTEIN 1"/>
    <property type="match status" value="1"/>
</dbReference>
<proteinExistence type="inferred from homology"/>
<accession>A0A919P656</accession>
<dbReference type="RefSeq" id="WP_203667011.1">
    <property type="nucleotide sequence ID" value="NZ_BONO01000002.1"/>
</dbReference>
<evidence type="ECO:0000313" key="4">
    <source>
        <dbReference type="EMBL" id="GIG34965.1"/>
    </source>
</evidence>
<sequence length="209" mass="21697">MTRPVAAGALWSDASAAADPRGRHLVVLLHGAGGVPGDLAPVLDALPAGVVGVSLAGRLVLRDRWAWADVARSDAPGFEESAAAVAGWLAGQGGWPSVGLVGFSQGGAVAVQMLRADPGRFRYAVTLSAFLARVRDRRDAAVAAVRPPVLVCHGDRDDVVPEPWAARLAAWAARNAAATTRWYEGLAHTMDDREVADVVAFVGEHAGNA</sequence>
<dbReference type="SUPFAM" id="SSF53474">
    <property type="entry name" value="alpha/beta-Hydrolases"/>
    <property type="match status" value="1"/>
</dbReference>
<gene>
    <name evidence="4" type="ORF">Cpa01nite_03460</name>
</gene>
<dbReference type="Pfam" id="PF02230">
    <property type="entry name" value="Abhydrolase_2"/>
    <property type="match status" value="1"/>
</dbReference>
<evidence type="ECO:0000313" key="5">
    <source>
        <dbReference type="Proteomes" id="UP000642125"/>
    </source>
</evidence>
<dbReference type="AlphaFoldDB" id="A0A919P656"/>
<comment type="similarity">
    <text evidence="1">Belongs to the AB hydrolase superfamily. AB hydrolase 2 family.</text>
</comment>
<feature type="domain" description="Phospholipase/carboxylesterase/thioesterase" evidence="3">
    <location>
        <begin position="100"/>
        <end position="203"/>
    </location>
</feature>
<dbReference type="EMBL" id="BONO01000002">
    <property type="protein sequence ID" value="GIG34965.1"/>
    <property type="molecule type" value="Genomic_DNA"/>
</dbReference>
<organism evidence="4 5">
    <name type="scientific">Cellulomonas pakistanensis</name>
    <dbReference type="NCBI Taxonomy" id="992287"/>
    <lineage>
        <taxon>Bacteria</taxon>
        <taxon>Bacillati</taxon>
        <taxon>Actinomycetota</taxon>
        <taxon>Actinomycetes</taxon>
        <taxon>Micrococcales</taxon>
        <taxon>Cellulomonadaceae</taxon>
        <taxon>Cellulomonas</taxon>
    </lineage>
</organism>
<dbReference type="Proteomes" id="UP000642125">
    <property type="component" value="Unassembled WGS sequence"/>
</dbReference>
<dbReference type="InterPro" id="IPR029058">
    <property type="entry name" value="AB_hydrolase_fold"/>
</dbReference>
<evidence type="ECO:0000256" key="2">
    <source>
        <dbReference type="ARBA" id="ARBA00022801"/>
    </source>
</evidence>